<organism evidence="1 2">
    <name type="scientific">Forsythia ovata</name>
    <dbReference type="NCBI Taxonomy" id="205694"/>
    <lineage>
        <taxon>Eukaryota</taxon>
        <taxon>Viridiplantae</taxon>
        <taxon>Streptophyta</taxon>
        <taxon>Embryophyta</taxon>
        <taxon>Tracheophyta</taxon>
        <taxon>Spermatophyta</taxon>
        <taxon>Magnoliopsida</taxon>
        <taxon>eudicotyledons</taxon>
        <taxon>Gunneridae</taxon>
        <taxon>Pentapetalae</taxon>
        <taxon>asterids</taxon>
        <taxon>lamiids</taxon>
        <taxon>Lamiales</taxon>
        <taxon>Oleaceae</taxon>
        <taxon>Forsythieae</taxon>
        <taxon>Forsythia</taxon>
    </lineage>
</organism>
<dbReference type="Proteomes" id="UP001604277">
    <property type="component" value="Unassembled WGS sequence"/>
</dbReference>
<proteinExistence type="predicted"/>
<accession>A0ABD1UX92</accession>
<gene>
    <name evidence="1" type="ORF">Fot_21624</name>
</gene>
<dbReference type="AlphaFoldDB" id="A0ABD1UX92"/>
<protein>
    <submittedName>
        <fullName evidence="1">Uncharacterized protein</fullName>
    </submittedName>
</protein>
<keyword evidence="2" id="KW-1185">Reference proteome</keyword>
<evidence type="ECO:0000313" key="1">
    <source>
        <dbReference type="EMBL" id="KAL2529023.1"/>
    </source>
</evidence>
<name>A0ABD1UX92_9LAMI</name>
<reference evidence="2" key="1">
    <citation type="submission" date="2024-07" db="EMBL/GenBank/DDBJ databases">
        <title>Two chromosome-level genome assemblies of Korean endemic species Abeliophyllum distichum and Forsythia ovata (Oleaceae).</title>
        <authorList>
            <person name="Jang H."/>
        </authorList>
    </citation>
    <scope>NUCLEOTIDE SEQUENCE [LARGE SCALE GENOMIC DNA]</scope>
</reference>
<comment type="caution">
    <text evidence="1">The sequence shown here is derived from an EMBL/GenBank/DDBJ whole genome shotgun (WGS) entry which is preliminary data.</text>
</comment>
<dbReference type="EMBL" id="JBFOLJ010000006">
    <property type="protein sequence ID" value="KAL2529023.1"/>
    <property type="molecule type" value="Genomic_DNA"/>
</dbReference>
<sequence length="100" mass="11563">MATCILQKLLRNQSQSATKIIAHLNKPHQSLPPLFLLTQIPNRTRLLDHIPLPGRPEREDGSKMEVSVSSRIYPSFPFAFFLDPVSIRVDWIRNQRLRFG</sequence>
<evidence type="ECO:0000313" key="2">
    <source>
        <dbReference type="Proteomes" id="UP001604277"/>
    </source>
</evidence>